<keyword evidence="1" id="KW-0863">Zinc-finger</keyword>
<dbReference type="InterPro" id="IPR043128">
    <property type="entry name" value="Rev_trsase/Diguanyl_cyclase"/>
</dbReference>
<reference evidence="5" key="1">
    <citation type="journal article" date="2019" name="Plant Biotechnol. J.">
        <title>Genome sequencing of the Australian wild diploid species Gossypium australe highlights disease resistance and delayed gland morphogenesis.</title>
        <authorList>
            <person name="Cai Y."/>
            <person name="Cai X."/>
            <person name="Wang Q."/>
            <person name="Wang P."/>
            <person name="Zhang Y."/>
            <person name="Cai C."/>
            <person name="Xu Y."/>
            <person name="Wang K."/>
            <person name="Zhou Z."/>
            <person name="Wang C."/>
            <person name="Geng S."/>
            <person name="Li B."/>
            <person name="Dong Q."/>
            <person name="Hou Y."/>
            <person name="Wang H."/>
            <person name="Ai P."/>
            <person name="Liu Z."/>
            <person name="Yi F."/>
            <person name="Sun M."/>
            <person name="An G."/>
            <person name="Cheng J."/>
            <person name="Zhang Y."/>
            <person name="Shi Q."/>
            <person name="Xie Y."/>
            <person name="Shi X."/>
            <person name="Chang Y."/>
            <person name="Huang F."/>
            <person name="Chen Y."/>
            <person name="Hong S."/>
            <person name="Mi L."/>
            <person name="Sun Q."/>
            <person name="Zhang L."/>
            <person name="Zhou B."/>
            <person name="Peng R."/>
            <person name="Zhang X."/>
            <person name="Liu F."/>
        </authorList>
    </citation>
    <scope>NUCLEOTIDE SEQUENCE [LARGE SCALE GENOMIC DNA]</scope>
    <source>
        <strain evidence="5">cv. PA1801</strain>
    </source>
</reference>
<dbReference type="GO" id="GO:0008270">
    <property type="term" value="F:zinc ion binding"/>
    <property type="evidence" value="ECO:0007669"/>
    <property type="project" value="UniProtKB-KW"/>
</dbReference>
<feature type="region of interest" description="Disordered" evidence="2">
    <location>
        <begin position="109"/>
        <end position="148"/>
    </location>
</feature>
<dbReference type="OrthoDB" id="1747743at2759"/>
<evidence type="ECO:0000259" key="3">
    <source>
        <dbReference type="PROSITE" id="PS50158"/>
    </source>
</evidence>
<dbReference type="Proteomes" id="UP000325315">
    <property type="component" value="Unassembled WGS sequence"/>
</dbReference>
<dbReference type="PANTHER" id="PTHR35046:SF9">
    <property type="entry name" value="RNA-DIRECTED DNA POLYMERASE"/>
    <property type="match status" value="1"/>
</dbReference>
<name>A0A5B6UIQ0_9ROSI</name>
<feature type="region of interest" description="Disordered" evidence="2">
    <location>
        <begin position="178"/>
        <end position="200"/>
    </location>
</feature>
<proteinExistence type="predicted"/>
<dbReference type="AlphaFoldDB" id="A0A5B6UIQ0"/>
<dbReference type="Gene3D" id="3.10.10.10">
    <property type="entry name" value="HIV Type 1 Reverse Transcriptase, subunit A, domain 1"/>
    <property type="match status" value="1"/>
</dbReference>
<evidence type="ECO:0000256" key="1">
    <source>
        <dbReference type="PROSITE-ProRule" id="PRU00047"/>
    </source>
</evidence>
<dbReference type="GO" id="GO:0003676">
    <property type="term" value="F:nucleic acid binding"/>
    <property type="evidence" value="ECO:0007669"/>
    <property type="project" value="InterPro"/>
</dbReference>
<dbReference type="CDD" id="cd00303">
    <property type="entry name" value="retropepsin_like"/>
    <property type="match status" value="1"/>
</dbReference>
<evidence type="ECO:0000313" key="5">
    <source>
        <dbReference type="Proteomes" id="UP000325315"/>
    </source>
</evidence>
<accession>A0A5B6UIQ0</accession>
<feature type="domain" description="CCHC-type" evidence="3">
    <location>
        <begin position="153"/>
        <end position="169"/>
    </location>
</feature>
<keyword evidence="1" id="KW-0862">Zinc</keyword>
<dbReference type="EMBL" id="SMMG02000011">
    <property type="protein sequence ID" value="KAA3457098.1"/>
    <property type="molecule type" value="Genomic_DNA"/>
</dbReference>
<dbReference type="InterPro" id="IPR001878">
    <property type="entry name" value="Znf_CCHC"/>
</dbReference>
<protein>
    <submittedName>
        <fullName evidence="4">Transposon Ty3-I Gag-Pol polyprotein</fullName>
    </submittedName>
</protein>
<gene>
    <name evidence="4" type="ORF">EPI10_003819</name>
</gene>
<evidence type="ECO:0000256" key="2">
    <source>
        <dbReference type="SAM" id="MobiDB-lite"/>
    </source>
</evidence>
<dbReference type="Gene3D" id="4.10.60.10">
    <property type="entry name" value="Zinc finger, CCHC-type"/>
    <property type="match status" value="1"/>
</dbReference>
<organism evidence="4 5">
    <name type="scientific">Gossypium australe</name>
    <dbReference type="NCBI Taxonomy" id="47621"/>
    <lineage>
        <taxon>Eukaryota</taxon>
        <taxon>Viridiplantae</taxon>
        <taxon>Streptophyta</taxon>
        <taxon>Embryophyta</taxon>
        <taxon>Tracheophyta</taxon>
        <taxon>Spermatophyta</taxon>
        <taxon>Magnoliopsida</taxon>
        <taxon>eudicotyledons</taxon>
        <taxon>Gunneridae</taxon>
        <taxon>Pentapetalae</taxon>
        <taxon>rosids</taxon>
        <taxon>malvids</taxon>
        <taxon>Malvales</taxon>
        <taxon>Malvaceae</taxon>
        <taxon>Malvoideae</taxon>
        <taxon>Gossypium</taxon>
    </lineage>
</organism>
<comment type="caution">
    <text evidence="4">The sequence shown here is derived from an EMBL/GenBank/DDBJ whole genome shotgun (WGS) entry which is preliminary data.</text>
</comment>
<evidence type="ECO:0000313" key="4">
    <source>
        <dbReference type="EMBL" id="KAA3457098.1"/>
    </source>
</evidence>
<dbReference type="InterPro" id="IPR043502">
    <property type="entry name" value="DNA/RNA_pol_sf"/>
</dbReference>
<dbReference type="SUPFAM" id="SSF57756">
    <property type="entry name" value="Retrovirus zinc finger-like domains"/>
    <property type="match status" value="1"/>
</dbReference>
<feature type="region of interest" description="Disordered" evidence="2">
    <location>
        <begin position="369"/>
        <end position="411"/>
    </location>
</feature>
<dbReference type="PANTHER" id="PTHR35046">
    <property type="entry name" value="ZINC KNUCKLE (CCHC-TYPE) FAMILY PROTEIN"/>
    <property type="match status" value="1"/>
</dbReference>
<dbReference type="Gene3D" id="3.30.70.270">
    <property type="match status" value="1"/>
</dbReference>
<dbReference type="PROSITE" id="PS50158">
    <property type="entry name" value="ZF_CCHC"/>
    <property type="match status" value="1"/>
</dbReference>
<dbReference type="InterPro" id="IPR021109">
    <property type="entry name" value="Peptidase_aspartic_dom_sf"/>
</dbReference>
<keyword evidence="5" id="KW-1185">Reference proteome</keyword>
<keyword evidence="1" id="KW-0479">Metal-binding</keyword>
<feature type="compositionally biased region" description="Acidic residues" evidence="2">
    <location>
        <begin position="183"/>
        <end position="200"/>
    </location>
</feature>
<dbReference type="InterPro" id="IPR036875">
    <property type="entry name" value="Znf_CCHC_sf"/>
</dbReference>
<sequence length="544" mass="62731">MRVPRNHGPRERRREDDDLKNIKLSIPPFQEKFDPKAYLEWEKKIELVLDCHNYSKNKKVKLTAIEFSYYAMIWWDQLTTSWRRNEERPITTWAEMKAAIIATLHSVGQNTSKGFPTNRPKESTSIPKTNKPMVETSKGKAPKSSTTRSSDIKCFKCLGQGHITSQCPNRRNMVLQDDSKIETEDEEENEFESISENEEDLEKSVERELLVVKRSLSLQSVENEEQRENVFHSRCQVQGKVSSIIIDGGSCTNVASTLMVEKLGLSTTKNPAPYKLQWLNDRGELKVTKQVLVSFSIGKYSNEVLCDVVPMHASHLLLGQPRQFDLRVMHDGYTDRYSFKHLGRNVTLTPLTPKQVYEHQQKLKLSIDQARDKEKSVKEKVKKSEREKNKNARESERKQKLEKNGEEKESGKMSVFEFEDVFPNDIPNGLPPNRGIEHQIDLVPGAALPNRPAYRSNPEETKELQKQITELLDKGYIRESLSHCAIPMLLVPKKDGSWRICVDYHAINNITVKYRHQIPRLDNMLDELSGARIFTKINLKSGYH</sequence>
<dbReference type="SUPFAM" id="SSF56672">
    <property type="entry name" value="DNA/RNA polymerases"/>
    <property type="match status" value="1"/>
</dbReference>
<dbReference type="Gene3D" id="2.40.70.10">
    <property type="entry name" value="Acid Proteases"/>
    <property type="match status" value="1"/>
</dbReference>
<dbReference type="CDD" id="cd01647">
    <property type="entry name" value="RT_LTR"/>
    <property type="match status" value="1"/>
</dbReference>